<organism evidence="1 2">
    <name type="scientific">Shewanella dokdonensis</name>
    <dbReference type="NCBI Taxonomy" id="712036"/>
    <lineage>
        <taxon>Bacteria</taxon>
        <taxon>Pseudomonadati</taxon>
        <taxon>Pseudomonadota</taxon>
        <taxon>Gammaproteobacteria</taxon>
        <taxon>Alteromonadales</taxon>
        <taxon>Shewanellaceae</taxon>
        <taxon>Shewanella</taxon>
    </lineage>
</organism>
<accession>A0ABX8DBK1</accession>
<name>A0ABX8DBK1_9GAMM</name>
<dbReference type="RefSeq" id="WP_213680857.1">
    <property type="nucleotide sequence ID" value="NZ_CP074572.1"/>
</dbReference>
<evidence type="ECO:0000313" key="2">
    <source>
        <dbReference type="Proteomes" id="UP000676428"/>
    </source>
</evidence>
<protein>
    <submittedName>
        <fullName evidence="1">Uncharacterized protein</fullName>
    </submittedName>
</protein>
<evidence type="ECO:0000313" key="1">
    <source>
        <dbReference type="EMBL" id="QVK22200.1"/>
    </source>
</evidence>
<dbReference type="EMBL" id="CP074572">
    <property type="protein sequence ID" value="QVK22200.1"/>
    <property type="molecule type" value="Genomic_DNA"/>
</dbReference>
<sequence length="94" mass="11044">MSNEEKVTKWLKENTDLSWTRTGGDSPAVKEDREYINRSEGYEIRDFILKYYKECGLEHSDSNYEITFNKINNFNPGKKVKTEDLLAHLSAKHK</sequence>
<proteinExistence type="predicted"/>
<gene>
    <name evidence="1" type="ORF">KHX94_12240</name>
</gene>
<keyword evidence="2" id="KW-1185">Reference proteome</keyword>
<reference evidence="1 2" key="1">
    <citation type="journal article" date="2012" name="Int. J. Syst. Evol. Microbiol.">
        <title>Shewanella dokdonensis sp. nov., isolated from seawater.</title>
        <authorList>
            <person name="Sung H.R."/>
            <person name="Yoon J.H."/>
            <person name="Ghim S.Y."/>
        </authorList>
    </citation>
    <scope>NUCLEOTIDE SEQUENCE [LARGE SCALE GENOMIC DNA]</scope>
    <source>
        <strain evidence="1 2">DSM 23626</strain>
    </source>
</reference>
<dbReference type="Proteomes" id="UP000676428">
    <property type="component" value="Chromosome"/>
</dbReference>